<gene>
    <name evidence="2" type="ORF">CAEBREN_09676</name>
</gene>
<sequence>MAQEKIILKKRNTKIQEKTVEEPIYEDGEPDDLLKEIVFKPKDSPDSLNKPIYGPPPYPSGFSLSKTSGHYGSLFAPIPGFAYSKKPTEPPTRQPSPARTAVVSAVPRQITHSRNVDQPSHYGHSYPRVHTVPHPSWLPEDELQLALAPYQYVQWYALQK</sequence>
<reference evidence="3" key="1">
    <citation type="submission" date="2011-07" db="EMBL/GenBank/DDBJ databases">
        <authorList>
            <consortium name="Caenorhabditis brenneri Sequencing and Analysis Consortium"/>
            <person name="Wilson R.K."/>
        </authorList>
    </citation>
    <scope>NUCLEOTIDE SEQUENCE [LARGE SCALE GENOMIC DNA]</scope>
    <source>
        <strain evidence="3">PB2801</strain>
    </source>
</reference>
<evidence type="ECO:0000256" key="1">
    <source>
        <dbReference type="SAM" id="MobiDB-lite"/>
    </source>
</evidence>
<dbReference type="EMBL" id="GL379794">
    <property type="protein sequence ID" value="EGT58103.1"/>
    <property type="molecule type" value="Genomic_DNA"/>
</dbReference>
<evidence type="ECO:0000313" key="2">
    <source>
        <dbReference type="EMBL" id="EGT58103.1"/>
    </source>
</evidence>
<accession>G0MH44</accession>
<protein>
    <submittedName>
        <fullName evidence="2">Uncharacterized protein</fullName>
    </submittedName>
</protein>
<dbReference type="InParanoid" id="G0MH44"/>
<proteinExistence type="predicted"/>
<dbReference type="Proteomes" id="UP000008068">
    <property type="component" value="Unassembled WGS sequence"/>
</dbReference>
<dbReference type="HOGENOM" id="CLU_1653678_0_0_1"/>
<dbReference type="OrthoDB" id="10384273at2759"/>
<evidence type="ECO:0000313" key="3">
    <source>
        <dbReference type="Proteomes" id="UP000008068"/>
    </source>
</evidence>
<feature type="region of interest" description="Disordered" evidence="1">
    <location>
        <begin position="84"/>
        <end position="127"/>
    </location>
</feature>
<dbReference type="eggNOG" id="ENOG502TKF0">
    <property type="taxonomic scope" value="Eukaryota"/>
</dbReference>
<keyword evidence="3" id="KW-1185">Reference proteome</keyword>
<organism evidence="3">
    <name type="scientific">Caenorhabditis brenneri</name>
    <name type="common">Nematode worm</name>
    <dbReference type="NCBI Taxonomy" id="135651"/>
    <lineage>
        <taxon>Eukaryota</taxon>
        <taxon>Metazoa</taxon>
        <taxon>Ecdysozoa</taxon>
        <taxon>Nematoda</taxon>
        <taxon>Chromadorea</taxon>
        <taxon>Rhabditida</taxon>
        <taxon>Rhabditina</taxon>
        <taxon>Rhabditomorpha</taxon>
        <taxon>Rhabditoidea</taxon>
        <taxon>Rhabditidae</taxon>
        <taxon>Peloderinae</taxon>
        <taxon>Caenorhabditis</taxon>
    </lineage>
</organism>
<dbReference type="AlphaFoldDB" id="G0MH44"/>
<name>G0MH44_CAEBE</name>